<evidence type="ECO:0000313" key="1">
    <source>
        <dbReference type="EMBL" id="SDR93708.1"/>
    </source>
</evidence>
<dbReference type="STRING" id="1148509.SAMN05216222_0340"/>
<dbReference type="EMBL" id="LT629762">
    <property type="protein sequence ID" value="SDR93708.1"/>
    <property type="molecule type" value="Genomic_DNA"/>
</dbReference>
<sequence>MTEIDDNLNTTEAPTPSPQYQLASLTMVGANPWFSVHSTDSEGRKSSWIISATLEGEQFNAQLQVWVPEAIQALAGDAKGFVWAITVNDQLITNSPVATNDGWTSIEPHPHLQQSSQWFQRRLRFELQGQPAAELAGCLLWYNEDLLIGTFSRRLYRLEGAMAVLEDDGHQPGKLGGINDIVATDQGVFAVGYGGTVLHREQRGQWSPLQGPWPQEAAPFVNVVSAAQGLNNDLWAIVAGGSVIASEGDVLRPLASLPAEPLGITGFQGERYVSTLDGCYQVFSDGRATLVKDGLVMGRAIDAGIALVAFDAEPDELGTAAIHVWLRSRTMDRWVTQVICRS</sequence>
<accession>A0A1H1N492</accession>
<dbReference type="RefSeq" id="WP_092269950.1">
    <property type="nucleotide sequence ID" value="NZ_JBJGXP010000008.1"/>
</dbReference>
<gene>
    <name evidence="1" type="ORF">SAMN05216222_0340</name>
</gene>
<organism evidence="1 2">
    <name type="scientific">Pseudomonas prosekii</name>
    <dbReference type="NCBI Taxonomy" id="1148509"/>
    <lineage>
        <taxon>Bacteria</taxon>
        <taxon>Pseudomonadati</taxon>
        <taxon>Pseudomonadota</taxon>
        <taxon>Gammaproteobacteria</taxon>
        <taxon>Pseudomonadales</taxon>
        <taxon>Pseudomonadaceae</taxon>
        <taxon>Pseudomonas</taxon>
    </lineage>
</organism>
<name>A0A1H1N492_9PSED</name>
<protein>
    <submittedName>
        <fullName evidence="1">Uncharacterized protein</fullName>
    </submittedName>
</protein>
<proteinExistence type="predicted"/>
<reference evidence="1 2" key="1">
    <citation type="submission" date="2016-10" db="EMBL/GenBank/DDBJ databases">
        <authorList>
            <person name="de Groot N.N."/>
        </authorList>
    </citation>
    <scope>NUCLEOTIDE SEQUENCE [LARGE SCALE GENOMIC DNA]</scope>
    <source>
        <strain evidence="1 2">LMG 26867</strain>
    </source>
</reference>
<evidence type="ECO:0000313" key="2">
    <source>
        <dbReference type="Proteomes" id="UP000198481"/>
    </source>
</evidence>
<dbReference type="AlphaFoldDB" id="A0A1H1N492"/>
<dbReference type="Proteomes" id="UP000198481">
    <property type="component" value="Chromosome I"/>
</dbReference>